<name>A0AA37H1L9_9PEZI</name>
<dbReference type="AlphaFoldDB" id="A0AA37H1L9"/>
<comment type="caution">
    <text evidence="2">The sequence shown here is derived from an EMBL/GenBank/DDBJ whole genome shotgun (WGS) entry which is preliminary data.</text>
</comment>
<evidence type="ECO:0000313" key="3">
    <source>
        <dbReference type="Proteomes" id="UP001055172"/>
    </source>
</evidence>
<feature type="region of interest" description="Disordered" evidence="1">
    <location>
        <begin position="1"/>
        <end position="54"/>
    </location>
</feature>
<organism evidence="2 3">
    <name type="scientific">Colletotrichum liriopes</name>
    <dbReference type="NCBI Taxonomy" id="708192"/>
    <lineage>
        <taxon>Eukaryota</taxon>
        <taxon>Fungi</taxon>
        <taxon>Dikarya</taxon>
        <taxon>Ascomycota</taxon>
        <taxon>Pezizomycotina</taxon>
        <taxon>Sordariomycetes</taxon>
        <taxon>Hypocreomycetidae</taxon>
        <taxon>Glomerellales</taxon>
        <taxon>Glomerellaceae</taxon>
        <taxon>Colletotrichum</taxon>
        <taxon>Colletotrichum spaethianum species complex</taxon>
    </lineage>
</organism>
<proteinExistence type="predicted"/>
<dbReference type="Proteomes" id="UP001055172">
    <property type="component" value="Unassembled WGS sequence"/>
</dbReference>
<sequence length="103" mass="11716">MSTSGGCDPLRINTESRERFIRRIQEKQQHKKEGQEENPAQGGSDHNKQHKIPDHATAPIAPIYAIIAVLKIIMIPKNSTILIYSQSPSYHLLRARIHKMSHL</sequence>
<dbReference type="EMBL" id="BPPX01000051">
    <property type="protein sequence ID" value="GJC90257.1"/>
    <property type="molecule type" value="Genomic_DNA"/>
</dbReference>
<evidence type="ECO:0000256" key="1">
    <source>
        <dbReference type="SAM" id="MobiDB-lite"/>
    </source>
</evidence>
<gene>
    <name evidence="2" type="ORF">ColLi_13095</name>
</gene>
<reference evidence="2 3" key="1">
    <citation type="submission" date="2021-07" db="EMBL/GenBank/DDBJ databases">
        <title>Genome data of Colletotrichum spaethianum.</title>
        <authorList>
            <person name="Utami Y.D."/>
            <person name="Hiruma K."/>
        </authorList>
    </citation>
    <scope>NUCLEOTIDE SEQUENCE [LARGE SCALE GENOMIC DNA]</scope>
    <source>
        <strain evidence="2 3">MAFF 242679</strain>
    </source>
</reference>
<protein>
    <submittedName>
        <fullName evidence="2">Uncharacterized protein</fullName>
    </submittedName>
</protein>
<feature type="compositionally biased region" description="Basic and acidic residues" evidence="1">
    <location>
        <begin position="45"/>
        <end position="54"/>
    </location>
</feature>
<keyword evidence="3" id="KW-1185">Reference proteome</keyword>
<feature type="compositionally biased region" description="Basic and acidic residues" evidence="1">
    <location>
        <begin position="14"/>
        <end position="35"/>
    </location>
</feature>
<evidence type="ECO:0000313" key="2">
    <source>
        <dbReference type="EMBL" id="GJC90257.1"/>
    </source>
</evidence>
<accession>A0AA37H1L9</accession>